<protein>
    <recommendedName>
        <fullName evidence="4">Acetyl-CoA acetyltransferase</fullName>
    </recommendedName>
</protein>
<dbReference type="Proteomes" id="UP000182237">
    <property type="component" value="Chromosome I"/>
</dbReference>
<gene>
    <name evidence="2" type="ORF">SAMN04488539_0028</name>
</gene>
<accession>A0A1H1L2J1</accession>
<dbReference type="EMBL" id="LT629765">
    <property type="protein sequence ID" value="SDR68617.1"/>
    <property type="molecule type" value="Genomic_DNA"/>
</dbReference>
<dbReference type="RefSeq" id="WP_019195172.1">
    <property type="nucleotide sequence ID" value="NZ_LT629765.1"/>
</dbReference>
<dbReference type="STRING" id="1203190.GCA_000312345_02409"/>
<proteinExistence type="predicted"/>
<sequence>MAALPAFAPKTAPKTATDPAPNTTTFRDTRDPLQARYDIDAKLPRRLREEAAGMDWGLFMATYAPAATLHVALTATGHSLWAGTRYSATVTAATKTQRPHTATSELTAAGPAAAASQVLAEHDRYVEILSFHQIELYSATVTCVEVCHQVNHNRRAWAIGFGATPTHSVAAALSSGAQRIYGNL</sequence>
<dbReference type="AlphaFoldDB" id="A0A1H1L2J1"/>
<evidence type="ECO:0000313" key="2">
    <source>
        <dbReference type="EMBL" id="SDR68617.1"/>
    </source>
</evidence>
<reference evidence="2 3" key="1">
    <citation type="submission" date="2016-10" db="EMBL/GenBank/DDBJ databases">
        <authorList>
            <person name="de Groot N.N."/>
        </authorList>
    </citation>
    <scope>NUCLEOTIDE SEQUENCE [LARGE SCALE GENOMIC DNA]</scope>
    <source>
        <strain evidence="2 3">DSM 45434</strain>
    </source>
</reference>
<dbReference type="OrthoDB" id="4773719at2"/>
<name>A0A1H1L2J1_9CORY</name>
<evidence type="ECO:0000256" key="1">
    <source>
        <dbReference type="SAM" id="MobiDB-lite"/>
    </source>
</evidence>
<feature type="region of interest" description="Disordered" evidence="1">
    <location>
        <begin position="1"/>
        <end position="31"/>
    </location>
</feature>
<dbReference type="eggNOG" id="COG0119">
    <property type="taxonomic scope" value="Bacteria"/>
</dbReference>
<organism evidence="2 3">
    <name type="scientific">Corynebacterium timonense</name>
    <dbReference type="NCBI Taxonomy" id="441500"/>
    <lineage>
        <taxon>Bacteria</taxon>
        <taxon>Bacillati</taxon>
        <taxon>Actinomycetota</taxon>
        <taxon>Actinomycetes</taxon>
        <taxon>Mycobacteriales</taxon>
        <taxon>Corynebacteriaceae</taxon>
        <taxon>Corynebacterium</taxon>
    </lineage>
</organism>
<keyword evidence="3" id="KW-1185">Reference proteome</keyword>
<evidence type="ECO:0008006" key="4">
    <source>
        <dbReference type="Google" id="ProtNLM"/>
    </source>
</evidence>
<feature type="compositionally biased region" description="Low complexity" evidence="1">
    <location>
        <begin position="1"/>
        <end position="25"/>
    </location>
</feature>
<evidence type="ECO:0000313" key="3">
    <source>
        <dbReference type="Proteomes" id="UP000182237"/>
    </source>
</evidence>